<dbReference type="InterPro" id="IPR007053">
    <property type="entry name" value="LRAT_dom"/>
</dbReference>
<accession>A0A6M4YIP2</accession>
<dbReference type="RefSeq" id="WP_171276703.1">
    <property type="nucleotide sequence ID" value="NZ_CAWPJG010000001.1"/>
</dbReference>
<feature type="domain" description="LRAT" evidence="4">
    <location>
        <begin position="9"/>
        <end position="108"/>
    </location>
</feature>
<name>A0A6M4YIP2_AERME</name>
<dbReference type="Proteomes" id="UP000501427">
    <property type="component" value="Chromosome"/>
</dbReference>
<dbReference type="AlphaFoldDB" id="A0A6M4YIP2"/>
<dbReference type="PANTHER" id="PTHR13943">
    <property type="entry name" value="HRAS-LIKE SUPPRESSOR - RELATED"/>
    <property type="match status" value="1"/>
</dbReference>
<keyword evidence="3" id="KW-0443">Lipid metabolism</keyword>
<gene>
    <name evidence="5" type="ORF">E4184_17295</name>
</gene>
<dbReference type="GO" id="GO:0008970">
    <property type="term" value="F:phospholipase A1 activity"/>
    <property type="evidence" value="ECO:0007669"/>
    <property type="project" value="TreeGrafter"/>
</dbReference>
<dbReference type="GO" id="GO:0005737">
    <property type="term" value="C:cytoplasm"/>
    <property type="evidence" value="ECO:0007669"/>
    <property type="project" value="TreeGrafter"/>
</dbReference>
<evidence type="ECO:0000256" key="1">
    <source>
        <dbReference type="ARBA" id="ARBA00022679"/>
    </source>
</evidence>
<keyword evidence="1" id="KW-0808">Transferase</keyword>
<evidence type="ECO:0000313" key="6">
    <source>
        <dbReference type="Proteomes" id="UP000501427"/>
    </source>
</evidence>
<dbReference type="PANTHER" id="PTHR13943:SF77">
    <property type="entry name" value="LRAT DOMAIN-CONTAINING PROTEIN"/>
    <property type="match status" value="1"/>
</dbReference>
<dbReference type="EMBL" id="CP038441">
    <property type="protein sequence ID" value="QJT22992.1"/>
    <property type="molecule type" value="Genomic_DNA"/>
</dbReference>
<sequence>MSSLNYGDHLISPRIGYEHHGIYVDDDWVIHYQGPFSGHDACQVVMSTLGEFCQEKDFIIRTHPQRLSPDHSVNRAHSRLGERSYNLLFNNCEHFVMWCIKDQHHSAQVTEAAATLLAAQVARSSLGHLTSVATAGVTGASLSSSVAGGATTAALTSLVGVSTAPAWAPLAIGAAAAYGAHKLWNWLTD</sequence>
<proteinExistence type="predicted"/>
<dbReference type="Pfam" id="PF04970">
    <property type="entry name" value="LRAT"/>
    <property type="match status" value="1"/>
</dbReference>
<evidence type="ECO:0000313" key="5">
    <source>
        <dbReference type="EMBL" id="QJT22992.1"/>
    </source>
</evidence>
<evidence type="ECO:0000256" key="2">
    <source>
        <dbReference type="ARBA" id="ARBA00022801"/>
    </source>
</evidence>
<dbReference type="GO" id="GO:0004623">
    <property type="term" value="F:phospholipase A2 activity"/>
    <property type="evidence" value="ECO:0007669"/>
    <property type="project" value="TreeGrafter"/>
</dbReference>
<dbReference type="GO" id="GO:0016410">
    <property type="term" value="F:N-acyltransferase activity"/>
    <property type="evidence" value="ECO:0007669"/>
    <property type="project" value="TreeGrafter"/>
</dbReference>
<dbReference type="PROSITE" id="PS51934">
    <property type="entry name" value="LRAT"/>
    <property type="match status" value="1"/>
</dbReference>
<dbReference type="GO" id="GO:0070292">
    <property type="term" value="P:N-acylphosphatidylethanolamine metabolic process"/>
    <property type="evidence" value="ECO:0007669"/>
    <property type="project" value="TreeGrafter"/>
</dbReference>
<keyword evidence="2" id="KW-0378">Hydrolase</keyword>
<protein>
    <recommendedName>
        <fullName evidence="4">LRAT domain-containing protein</fullName>
    </recommendedName>
</protein>
<organism evidence="5 6">
    <name type="scientific">Aeromonas media</name>
    <dbReference type="NCBI Taxonomy" id="651"/>
    <lineage>
        <taxon>Bacteria</taxon>
        <taxon>Pseudomonadati</taxon>
        <taxon>Pseudomonadota</taxon>
        <taxon>Gammaproteobacteria</taxon>
        <taxon>Aeromonadales</taxon>
        <taxon>Aeromonadaceae</taxon>
        <taxon>Aeromonas</taxon>
    </lineage>
</organism>
<reference evidence="5 6" key="1">
    <citation type="submission" date="2019-03" db="EMBL/GenBank/DDBJ databases">
        <title>Novel transposon Tn6433 accelerates the dissemination of tet(E) in Aeromonas from aerobic biofilm under oxytetracycline stress.</title>
        <authorList>
            <person name="Shi Y."/>
            <person name="Tian Z."/>
            <person name="Zhang Y."/>
            <person name="Zhang H."/>
            <person name="Yang M."/>
        </authorList>
    </citation>
    <scope>NUCLEOTIDE SEQUENCE [LARGE SCALE GENOMIC DNA]</scope>
    <source>
        <strain evidence="5 6">T0.1-19</strain>
    </source>
</reference>
<dbReference type="Gene3D" id="3.90.1720.10">
    <property type="entry name" value="endopeptidase domain like (from Nostoc punctiforme)"/>
    <property type="match status" value="1"/>
</dbReference>
<evidence type="ECO:0000259" key="4">
    <source>
        <dbReference type="PROSITE" id="PS51934"/>
    </source>
</evidence>
<evidence type="ECO:0000256" key="3">
    <source>
        <dbReference type="ARBA" id="ARBA00023098"/>
    </source>
</evidence>
<dbReference type="InterPro" id="IPR051496">
    <property type="entry name" value="H-rev107_PLA/AT"/>
</dbReference>